<feature type="transmembrane region" description="Helical" evidence="1">
    <location>
        <begin position="12"/>
        <end position="41"/>
    </location>
</feature>
<accession>A0ABD4TI86</accession>
<comment type="caution">
    <text evidence="2">The sequence shown here is derived from an EMBL/GenBank/DDBJ whole genome shotgun (WGS) entry which is preliminary data.</text>
</comment>
<dbReference type="PIRSF" id="PIRSF006594">
    <property type="entry name" value="UCP006594"/>
    <property type="match status" value="1"/>
</dbReference>
<keyword evidence="1" id="KW-0472">Membrane</keyword>
<protein>
    <submittedName>
        <fullName evidence="2">DUF116 domain-containing protein</fullName>
    </submittedName>
</protein>
<dbReference type="PANTHER" id="PTHR43801">
    <property type="entry name" value="NUCLEOTIDE-BINDING PROTEIN-RELATED"/>
    <property type="match status" value="1"/>
</dbReference>
<organism evidence="2 3">
    <name type="scientific">Methanocalculus taiwanensis</name>
    <dbReference type="NCBI Taxonomy" id="106207"/>
    <lineage>
        <taxon>Archaea</taxon>
        <taxon>Methanobacteriati</taxon>
        <taxon>Methanobacteriota</taxon>
        <taxon>Stenosarchaea group</taxon>
        <taxon>Methanomicrobia</taxon>
        <taxon>Methanomicrobiales</taxon>
        <taxon>Methanocalculaceae</taxon>
        <taxon>Methanocalculus</taxon>
    </lineage>
</organism>
<dbReference type="Proteomes" id="UP001524383">
    <property type="component" value="Unassembled WGS sequence"/>
</dbReference>
<dbReference type="AlphaFoldDB" id="A0ABD4TI86"/>
<dbReference type="Pfam" id="PF01976">
    <property type="entry name" value="DUF116"/>
    <property type="match status" value="1"/>
</dbReference>
<dbReference type="PANTHER" id="PTHR43801:SF1">
    <property type="entry name" value="POLYPRENYL SYNTHETASE"/>
    <property type="match status" value="1"/>
</dbReference>
<keyword evidence="3" id="KW-1185">Reference proteome</keyword>
<sequence>MFFEDEIWNRMMILLGEVTLFVALFLILISIVMAILIGTSIRSGRLFFPALLRPFLVLMEGFVKSICTLIGIEPGELLRFLIRLDNRMNTQSFAAIPPNERAVFLPQCLRSAQCPAHLTPEGLRCVGCGRCELGAGIPRMKALGYHVFIIPGSTFIKRMVQKYHPKAIIGVGCLMEVKEGLEMCNRIGLVAMGVVTAKDGCVETLVDWHDLFDVVTIGIDPALIPDNPDVSANQCS</sequence>
<name>A0ABD4TI86_9EURY</name>
<evidence type="ECO:0000313" key="2">
    <source>
        <dbReference type="EMBL" id="MCQ1538396.1"/>
    </source>
</evidence>
<dbReference type="InterPro" id="IPR002829">
    <property type="entry name" value="DUF116"/>
</dbReference>
<reference evidence="2 3" key="1">
    <citation type="submission" date="2019-08" db="EMBL/GenBank/DDBJ databases">
        <authorList>
            <person name="Chen S.-C."/>
            <person name="Lai M.-C."/>
            <person name="You Y.-T."/>
        </authorList>
    </citation>
    <scope>NUCLEOTIDE SEQUENCE [LARGE SCALE GENOMIC DNA]</scope>
    <source>
        <strain evidence="2 3">P2F9704a</strain>
    </source>
</reference>
<evidence type="ECO:0000313" key="3">
    <source>
        <dbReference type="Proteomes" id="UP001524383"/>
    </source>
</evidence>
<dbReference type="EMBL" id="VOTZ01000009">
    <property type="protein sequence ID" value="MCQ1538396.1"/>
    <property type="molecule type" value="Genomic_DNA"/>
</dbReference>
<keyword evidence="1" id="KW-1133">Transmembrane helix</keyword>
<keyword evidence="1" id="KW-0812">Transmembrane</keyword>
<dbReference type="RefSeq" id="WP_255332342.1">
    <property type="nucleotide sequence ID" value="NZ_VOTZ01000009.1"/>
</dbReference>
<proteinExistence type="predicted"/>
<gene>
    <name evidence="2" type="ORF">FTO68_05265</name>
</gene>
<evidence type="ECO:0000256" key="1">
    <source>
        <dbReference type="SAM" id="Phobius"/>
    </source>
</evidence>